<dbReference type="InterPro" id="IPR024523">
    <property type="entry name" value="DUF3793"/>
</dbReference>
<dbReference type="AlphaFoldDB" id="A0A2P2BS87"/>
<protein>
    <submittedName>
        <fullName evidence="1">Uncharacterized protein</fullName>
    </submittedName>
</protein>
<accession>A0A2P2BS87</accession>
<dbReference type="RefSeq" id="WP_240275750.1">
    <property type="nucleotide sequence ID" value="NZ_FJTZ01000012.1"/>
</dbReference>
<organism evidence="1 2">
    <name type="scientific">Romboutsia hominis</name>
    <dbReference type="NCBI Taxonomy" id="1507512"/>
    <lineage>
        <taxon>Bacteria</taxon>
        <taxon>Bacillati</taxon>
        <taxon>Bacillota</taxon>
        <taxon>Clostridia</taxon>
        <taxon>Peptostreptococcales</taxon>
        <taxon>Peptostreptococcaceae</taxon>
        <taxon>Romboutsia</taxon>
    </lineage>
</organism>
<proteinExistence type="predicted"/>
<gene>
    <name evidence="1" type="ORF">FRIFI_1704</name>
</gene>
<evidence type="ECO:0000313" key="2">
    <source>
        <dbReference type="Proteomes" id="UP000245695"/>
    </source>
</evidence>
<dbReference type="EMBL" id="LN650648">
    <property type="protein sequence ID" value="CEI73237.1"/>
    <property type="molecule type" value="Genomic_DNA"/>
</dbReference>
<name>A0A2P2BS87_9FIRM</name>
<reference evidence="1 2" key="1">
    <citation type="submission" date="2014-09" db="EMBL/GenBank/DDBJ databases">
        <authorList>
            <person name="Hornung B.V."/>
        </authorList>
    </citation>
    <scope>NUCLEOTIDE SEQUENCE [LARGE SCALE GENOMIC DNA]</scope>
    <source>
        <strain evidence="1 2">FRIFI</strain>
    </source>
</reference>
<dbReference type="KEGG" id="rhom:FRIFI_1704"/>
<dbReference type="Proteomes" id="UP000245695">
    <property type="component" value="Chromosome 1"/>
</dbReference>
<evidence type="ECO:0000313" key="1">
    <source>
        <dbReference type="EMBL" id="CEI73237.1"/>
    </source>
</evidence>
<sequence>MNCYSCKTNINSSYIKWLLEILGPVLMGSKPCEILSIPSFDKNKDNKINDIKNHFKLCKKINYIIIDKKEKGLKLLFINKDSLSTQLNNKKIHNFLKYLGYPSNLDTDLYLNHLINKLEGDDFPDEIGIFLGYPLKDVVGFMGYGSYKFHNTKYWRVYGDPKPSEDLYSKFLSHREKLRDMLKSQSVKYILSSL</sequence>
<keyword evidence="2" id="KW-1185">Reference proteome</keyword>
<dbReference type="Pfam" id="PF12672">
    <property type="entry name" value="DUF3793"/>
    <property type="match status" value="1"/>
</dbReference>